<proteinExistence type="inferred from homology"/>
<dbReference type="OrthoDB" id="9782828at2"/>
<comment type="caution">
    <text evidence="16">The sequence shown here is derived from an EMBL/GenBank/DDBJ whole genome shotgun (WGS) entry which is preliminary data.</text>
</comment>
<dbReference type="GO" id="GO:0008840">
    <property type="term" value="F:4-hydroxy-tetrahydrodipicolinate synthase activity"/>
    <property type="evidence" value="ECO:0007669"/>
    <property type="project" value="UniProtKB-UniRule"/>
</dbReference>
<evidence type="ECO:0000256" key="9">
    <source>
        <dbReference type="ARBA" id="ARBA00023239"/>
    </source>
</evidence>
<gene>
    <name evidence="12 16" type="primary">dapA</name>
    <name evidence="16" type="ORF">TPPER_00107</name>
</gene>
<keyword evidence="8 12" id="KW-0457">Lysine biosynthesis</keyword>
<comment type="subcellular location">
    <subcellularLocation>
        <location evidence="12">Cytoplasm</location>
    </subcellularLocation>
</comment>
<dbReference type="Gene3D" id="3.20.20.70">
    <property type="entry name" value="Aldolase class I"/>
    <property type="match status" value="1"/>
</dbReference>
<dbReference type="InterPro" id="IPR002220">
    <property type="entry name" value="DapA-like"/>
</dbReference>
<evidence type="ECO:0000256" key="5">
    <source>
        <dbReference type="ARBA" id="ARBA00022490"/>
    </source>
</evidence>
<dbReference type="AlphaFoldDB" id="A0A2G0V733"/>
<evidence type="ECO:0000256" key="2">
    <source>
        <dbReference type="ARBA" id="ARBA00005120"/>
    </source>
</evidence>
<dbReference type="SUPFAM" id="SSF51569">
    <property type="entry name" value="Aldolase"/>
    <property type="match status" value="1"/>
</dbReference>
<feature type="active site" description="Schiff-base intermediate with substrate" evidence="12 14">
    <location>
        <position position="163"/>
    </location>
</feature>
<keyword evidence="6 12" id="KW-0028">Amino-acid biosynthesis</keyword>
<keyword evidence="17" id="KW-1185">Reference proteome</keyword>
<accession>A0A2G0V733</accession>
<dbReference type="PRINTS" id="PR00146">
    <property type="entry name" value="DHPICSNTHASE"/>
</dbReference>
<keyword evidence="5 12" id="KW-0963">Cytoplasm</keyword>
<evidence type="ECO:0000256" key="7">
    <source>
        <dbReference type="ARBA" id="ARBA00022915"/>
    </source>
</evidence>
<dbReference type="EMBL" id="MKGN01000011">
    <property type="protein sequence ID" value="PHN16285.1"/>
    <property type="molecule type" value="Genomic_DNA"/>
</dbReference>
<comment type="similarity">
    <text evidence="3 12 13">Belongs to the DapA family.</text>
</comment>
<dbReference type="GO" id="GO:0005829">
    <property type="term" value="C:cytosol"/>
    <property type="evidence" value="ECO:0007669"/>
    <property type="project" value="TreeGrafter"/>
</dbReference>
<dbReference type="InterPro" id="IPR013785">
    <property type="entry name" value="Aldolase_TIM"/>
</dbReference>
<feature type="active site" description="Proton donor/acceptor" evidence="12 14">
    <location>
        <position position="135"/>
    </location>
</feature>
<comment type="pathway">
    <text evidence="2 12">Amino-acid biosynthesis; L-lysine biosynthesis via DAP pathway; (S)-tetrahydrodipicolinate from L-aspartate: step 3/4.</text>
</comment>
<evidence type="ECO:0000313" key="17">
    <source>
        <dbReference type="Proteomes" id="UP000222818"/>
    </source>
</evidence>
<evidence type="ECO:0000256" key="10">
    <source>
        <dbReference type="ARBA" id="ARBA00023270"/>
    </source>
</evidence>
<evidence type="ECO:0000256" key="11">
    <source>
        <dbReference type="ARBA" id="ARBA00047836"/>
    </source>
</evidence>
<dbReference type="EC" id="4.3.3.7" evidence="4 12"/>
<dbReference type="RefSeq" id="WP_099336845.1">
    <property type="nucleotide sequence ID" value="NZ_MKGN01000011.1"/>
</dbReference>
<evidence type="ECO:0000256" key="15">
    <source>
        <dbReference type="PIRSR" id="PIRSR001365-2"/>
    </source>
</evidence>
<evidence type="ECO:0000256" key="13">
    <source>
        <dbReference type="PIRNR" id="PIRNR001365"/>
    </source>
</evidence>
<dbReference type="UniPathway" id="UPA00034">
    <property type="reaction ID" value="UER00017"/>
</dbReference>
<evidence type="ECO:0000256" key="3">
    <source>
        <dbReference type="ARBA" id="ARBA00007592"/>
    </source>
</evidence>
<dbReference type="PANTHER" id="PTHR12128:SF66">
    <property type="entry name" value="4-HYDROXY-2-OXOGLUTARATE ALDOLASE, MITOCHONDRIAL"/>
    <property type="match status" value="1"/>
</dbReference>
<dbReference type="SMART" id="SM01130">
    <property type="entry name" value="DHDPS"/>
    <property type="match status" value="1"/>
</dbReference>
<dbReference type="InterPro" id="IPR005263">
    <property type="entry name" value="DapA"/>
</dbReference>
<protein>
    <recommendedName>
        <fullName evidence="4 12">4-hydroxy-tetrahydrodipicolinate synthase</fullName>
        <shortName evidence="12">HTPA synthase</shortName>
        <ecNumber evidence="4 12">4.3.3.7</ecNumber>
    </recommendedName>
</protein>
<organism evidence="16 17">
    <name type="scientific">Candidatus Tremblayella phenacoccinincola</name>
    <dbReference type="NCBI Taxonomy" id="1010676"/>
    <lineage>
        <taxon>Bacteria</taxon>
        <taxon>Pseudomonadati</taxon>
        <taxon>Pseudomonadota</taxon>
        <taxon>Betaproteobacteria</taxon>
        <taxon>Candidatus Tremblayella</taxon>
    </lineage>
</organism>
<comment type="catalytic activity">
    <reaction evidence="11 12">
        <text>L-aspartate 4-semialdehyde + pyruvate = (2S,4S)-4-hydroxy-2,3,4,5-tetrahydrodipicolinate + H2O + H(+)</text>
        <dbReference type="Rhea" id="RHEA:34171"/>
        <dbReference type="ChEBI" id="CHEBI:15361"/>
        <dbReference type="ChEBI" id="CHEBI:15377"/>
        <dbReference type="ChEBI" id="CHEBI:15378"/>
        <dbReference type="ChEBI" id="CHEBI:67139"/>
        <dbReference type="ChEBI" id="CHEBI:537519"/>
        <dbReference type="EC" id="4.3.3.7"/>
    </reaction>
</comment>
<dbReference type="PIRSF" id="PIRSF001365">
    <property type="entry name" value="DHDPS"/>
    <property type="match status" value="1"/>
</dbReference>
<evidence type="ECO:0000256" key="4">
    <source>
        <dbReference type="ARBA" id="ARBA00012086"/>
    </source>
</evidence>
<evidence type="ECO:0000256" key="14">
    <source>
        <dbReference type="PIRSR" id="PIRSR001365-1"/>
    </source>
</evidence>
<dbReference type="GO" id="GO:0009089">
    <property type="term" value="P:lysine biosynthetic process via diaminopimelate"/>
    <property type="evidence" value="ECO:0007669"/>
    <property type="project" value="UniProtKB-UniRule"/>
</dbReference>
<reference evidence="16 17" key="1">
    <citation type="journal article" date="2017" name="ISME J.">
        <title>Tremblaya phenacola PPER: an evolutionary beta-gammaproteobacterium collage.</title>
        <authorList>
            <person name="Gil R."/>
            <person name="Vargas-Chavez C."/>
            <person name="Lopez-Madrigal S."/>
            <person name="Santos-Garcia D."/>
            <person name="Latorre A."/>
            <person name="Moya A."/>
        </authorList>
    </citation>
    <scope>NUCLEOTIDE SEQUENCE [LARGE SCALE GENOMIC DNA]</scope>
    <source>
        <strain evidence="16 17">PPER</strain>
    </source>
</reference>
<comment type="subunit">
    <text evidence="12">Homotetramer; dimer of dimers.</text>
</comment>
<evidence type="ECO:0000256" key="8">
    <source>
        <dbReference type="ARBA" id="ARBA00023154"/>
    </source>
</evidence>
<feature type="site" description="Part of a proton relay during catalysis" evidence="12">
    <location>
        <position position="109"/>
    </location>
</feature>
<keyword evidence="9 12" id="KW-0456">Lyase</keyword>
<feature type="binding site" evidence="12 15">
    <location>
        <position position="47"/>
    </location>
    <ligand>
        <name>pyruvate</name>
        <dbReference type="ChEBI" id="CHEBI:15361"/>
    </ligand>
</feature>
<evidence type="ECO:0000256" key="6">
    <source>
        <dbReference type="ARBA" id="ARBA00022605"/>
    </source>
</evidence>
<name>A0A2G0V733_9PROT</name>
<dbReference type="NCBIfam" id="TIGR00674">
    <property type="entry name" value="dapA"/>
    <property type="match status" value="1"/>
</dbReference>
<dbReference type="HAMAP" id="MF_00418">
    <property type="entry name" value="DapA"/>
    <property type="match status" value="1"/>
</dbReference>
<dbReference type="GO" id="GO:0019877">
    <property type="term" value="P:diaminopimelate biosynthetic process"/>
    <property type="evidence" value="ECO:0007669"/>
    <property type="project" value="UniProtKB-UniRule"/>
</dbReference>
<dbReference type="Pfam" id="PF00701">
    <property type="entry name" value="DHDPS"/>
    <property type="match status" value="1"/>
</dbReference>
<evidence type="ECO:0000256" key="1">
    <source>
        <dbReference type="ARBA" id="ARBA00003294"/>
    </source>
</evidence>
<dbReference type="Proteomes" id="UP000222818">
    <property type="component" value="Unassembled WGS sequence"/>
</dbReference>
<comment type="caution">
    <text evidence="12">Was originally thought to be a dihydrodipicolinate synthase (DHDPS), catalyzing the condensation of (S)-aspartate-beta-semialdehyde [(S)-ASA] and pyruvate to dihydrodipicolinate (DHDP). However, it was shown in E.coli that the product of the enzymatic reaction is not dihydrodipicolinate but in fact (4S)-4-hydroxy-2,3,4,5-tetrahydro-(2S)-dipicolinic acid (HTPA), and that the consecutive dehydration reaction leading to DHDP is not spontaneous but catalyzed by DapB.</text>
</comment>
<feature type="binding site" evidence="12 15">
    <location>
        <position position="208"/>
    </location>
    <ligand>
        <name>pyruvate</name>
        <dbReference type="ChEBI" id="CHEBI:15361"/>
    </ligand>
</feature>
<keyword evidence="7 12" id="KW-0220">Diaminopimelate biosynthesis</keyword>
<feature type="site" description="Part of a proton relay during catalysis" evidence="12">
    <location>
        <position position="46"/>
    </location>
</feature>
<evidence type="ECO:0000313" key="16">
    <source>
        <dbReference type="EMBL" id="PHN16285.1"/>
    </source>
</evidence>
<evidence type="ECO:0000256" key="12">
    <source>
        <dbReference type="HAMAP-Rule" id="MF_00418"/>
    </source>
</evidence>
<dbReference type="CDD" id="cd00950">
    <property type="entry name" value="DHDPS"/>
    <property type="match status" value="1"/>
</dbReference>
<comment type="function">
    <text evidence="1 12">Catalyzes the condensation of (S)-aspartate-beta-semialdehyde [(S)-ASA] and pyruvate to 4-hydroxy-tetrahydrodipicolinate (HTPA).</text>
</comment>
<keyword evidence="10 12" id="KW-0704">Schiff base</keyword>
<dbReference type="PANTHER" id="PTHR12128">
    <property type="entry name" value="DIHYDRODIPICOLINATE SYNTHASE"/>
    <property type="match status" value="1"/>
</dbReference>
<sequence>MHKLTGVVTAVVSPMFPDGCLDVYSFRSFIEWQVLSGINGLTVAGTTGEVSTLSYEEHISLVKTTIDQTKGRVPIVVGSGSNSTFEAIHLTQAIKELGADYSLQVVPYYNKPTQEGLYKHFKRIAEAVDLNIILYSVSSRTGVGLTADTIHRLSQIPGIVGIKETSANMLTIYKLLRTKRLLKDKFAVYSGDDSTCLGASEIGSNGVISVISNLIPKSIVNLYNLSYRLSTKDKLNYICSKVFKLCNLMFIETNPIPVKTILGKPGLITSGVRLPLTHLNYNHCIKVLKAIRTL</sequence>